<feature type="domain" description="HTH marR-type" evidence="10">
    <location>
        <begin position="29"/>
        <end position="163"/>
    </location>
</feature>
<dbReference type="InterPro" id="IPR036390">
    <property type="entry name" value="WH_DNA-bd_sf"/>
</dbReference>
<gene>
    <name evidence="11" type="ORF">GLO26_06570</name>
</gene>
<evidence type="ECO:0000256" key="7">
    <source>
        <dbReference type="ARBA" id="ARBA00046337"/>
    </source>
</evidence>
<dbReference type="Proteomes" id="UP000638836">
    <property type="component" value="Unassembled WGS sequence"/>
</dbReference>
<dbReference type="InterPro" id="IPR023187">
    <property type="entry name" value="Tscrpt_reg_MarR-type_CS"/>
</dbReference>
<dbReference type="PROSITE" id="PS01117">
    <property type="entry name" value="HTH_MARR_1"/>
    <property type="match status" value="1"/>
</dbReference>
<evidence type="ECO:0000313" key="12">
    <source>
        <dbReference type="Proteomes" id="UP000638836"/>
    </source>
</evidence>
<evidence type="ECO:0000256" key="9">
    <source>
        <dbReference type="ARBA" id="ARBA00047207"/>
    </source>
</evidence>
<sequence length="180" mass="21103">MLEYSFVDRPTKERIETLKKSFPEANASFVTLFLDIQWTYREMQKQYDHLFERYGLTETKFIILMFLYQEPNHQLLPSDLSKKLGSTRATVTKVINGLERNSWIIKQSSSLDKRSVIVQLTREGKELIEKFLPENYRAVSLIMSTLNTTEQEELVSLLNKIKLGTKKMQNEMELDSNANK</sequence>
<comment type="subcellular location">
    <subcellularLocation>
        <location evidence="1">Cytoplasm</location>
    </subcellularLocation>
</comment>
<keyword evidence="4" id="KW-0238">DNA-binding</keyword>
<dbReference type="PROSITE" id="PS50995">
    <property type="entry name" value="HTH_MARR_2"/>
    <property type="match status" value="1"/>
</dbReference>
<dbReference type="Gene3D" id="1.10.10.10">
    <property type="entry name" value="Winged helix-like DNA-binding domain superfamily/Winged helix DNA-binding domain"/>
    <property type="match status" value="1"/>
</dbReference>
<comment type="similarity">
    <text evidence="7">Belongs to the SarZ family.</text>
</comment>
<dbReference type="RefSeq" id="WP_187948788.1">
    <property type="nucleotide sequence ID" value="NZ_WNJQ01000004.1"/>
</dbReference>
<dbReference type="EMBL" id="WNJQ01000004">
    <property type="protein sequence ID" value="MBC9825490.1"/>
    <property type="molecule type" value="Genomic_DNA"/>
</dbReference>
<dbReference type="PRINTS" id="PR00598">
    <property type="entry name" value="HTHMARR"/>
</dbReference>
<evidence type="ECO:0000256" key="4">
    <source>
        <dbReference type="ARBA" id="ARBA00023125"/>
    </source>
</evidence>
<keyword evidence="2" id="KW-0805">Transcription regulation</keyword>
<evidence type="ECO:0000256" key="3">
    <source>
        <dbReference type="ARBA" id="ARBA00023026"/>
    </source>
</evidence>
<protein>
    <recommendedName>
        <fullName evidence="6">HTH-type transcriptional regulator MgrA</fullName>
    </recommendedName>
    <alternativeName>
        <fullName evidence="8">HTH-type transcriptional regulator SarZ</fullName>
    </alternativeName>
    <alternativeName>
        <fullName evidence="9">Staphylococcal accessory regulator Z</fullName>
    </alternativeName>
</protein>
<evidence type="ECO:0000256" key="8">
    <source>
        <dbReference type="ARBA" id="ARBA00047188"/>
    </source>
</evidence>
<name>A0ABR7TDF2_9LACT</name>
<dbReference type="InterPro" id="IPR036388">
    <property type="entry name" value="WH-like_DNA-bd_sf"/>
</dbReference>
<evidence type="ECO:0000256" key="6">
    <source>
        <dbReference type="ARBA" id="ARBA00040307"/>
    </source>
</evidence>
<evidence type="ECO:0000256" key="1">
    <source>
        <dbReference type="ARBA" id="ARBA00004496"/>
    </source>
</evidence>
<dbReference type="InterPro" id="IPR055166">
    <property type="entry name" value="Transc_reg_Sar_Rot_HTH"/>
</dbReference>
<keyword evidence="12" id="KW-1185">Reference proteome</keyword>
<comment type="caution">
    <text evidence="11">The sequence shown here is derived from an EMBL/GenBank/DDBJ whole genome shotgun (WGS) entry which is preliminary data.</text>
</comment>
<dbReference type="PANTHER" id="PTHR42756:SF1">
    <property type="entry name" value="TRANSCRIPTIONAL REPRESSOR OF EMRAB OPERON"/>
    <property type="match status" value="1"/>
</dbReference>
<evidence type="ECO:0000256" key="5">
    <source>
        <dbReference type="ARBA" id="ARBA00023163"/>
    </source>
</evidence>
<keyword evidence="3" id="KW-0843">Virulence</keyword>
<proteinExistence type="inferred from homology"/>
<evidence type="ECO:0000259" key="10">
    <source>
        <dbReference type="PROSITE" id="PS50995"/>
    </source>
</evidence>
<keyword evidence="5" id="KW-0804">Transcription</keyword>
<organism evidence="11 12">
    <name type="scientific">Carnobacterium inhibens</name>
    <dbReference type="NCBI Taxonomy" id="147709"/>
    <lineage>
        <taxon>Bacteria</taxon>
        <taxon>Bacillati</taxon>
        <taxon>Bacillota</taxon>
        <taxon>Bacilli</taxon>
        <taxon>Lactobacillales</taxon>
        <taxon>Carnobacteriaceae</taxon>
        <taxon>Carnobacterium</taxon>
    </lineage>
</organism>
<evidence type="ECO:0000256" key="2">
    <source>
        <dbReference type="ARBA" id="ARBA00023015"/>
    </source>
</evidence>
<dbReference type="SUPFAM" id="SSF46785">
    <property type="entry name" value="Winged helix' DNA-binding domain"/>
    <property type="match status" value="1"/>
</dbReference>
<dbReference type="Pfam" id="PF22381">
    <property type="entry name" value="Staph_reg_Sar_Rot"/>
    <property type="match status" value="1"/>
</dbReference>
<reference evidence="11 12" key="1">
    <citation type="journal article" date="2020" name="Microorganisms">
        <title>New Insight into Antimicrobial Compounds from Food and Marine-Sourced Carnobacterium Species through Phenotype and Genome Analyses.</title>
        <authorList>
            <person name="Begrem S."/>
            <person name="Ivaniuk F."/>
            <person name="Gigout-Chevalier F."/>
            <person name="Kolypczuk L."/>
            <person name="Bonnetot S."/>
            <person name="Leroi F."/>
            <person name="Grovel O."/>
            <person name="Delbarre-Ladrat C."/>
            <person name="Passerini D."/>
        </authorList>
    </citation>
    <scope>NUCLEOTIDE SEQUENCE [LARGE SCALE GENOMIC DNA]</scope>
    <source>
        <strain evidence="11 12">MIP2551</strain>
    </source>
</reference>
<evidence type="ECO:0000313" key="11">
    <source>
        <dbReference type="EMBL" id="MBC9825490.1"/>
    </source>
</evidence>
<dbReference type="InterPro" id="IPR000835">
    <property type="entry name" value="HTH_MarR-typ"/>
</dbReference>
<accession>A0ABR7TDF2</accession>
<dbReference type="PANTHER" id="PTHR42756">
    <property type="entry name" value="TRANSCRIPTIONAL REGULATOR, MARR"/>
    <property type="match status" value="1"/>
</dbReference>
<dbReference type="SMART" id="SM00347">
    <property type="entry name" value="HTH_MARR"/>
    <property type="match status" value="1"/>
</dbReference>